<dbReference type="PANTHER" id="PTHR46890">
    <property type="entry name" value="NON-LTR RETROLELEMENT REVERSE TRANSCRIPTASE-LIKE PROTEIN-RELATED"/>
    <property type="match status" value="1"/>
</dbReference>
<dbReference type="SUPFAM" id="SSF56219">
    <property type="entry name" value="DNase I-like"/>
    <property type="match status" value="1"/>
</dbReference>
<dbReference type="InterPro" id="IPR000477">
    <property type="entry name" value="RT_dom"/>
</dbReference>
<dbReference type="AlphaFoldDB" id="A0A2N9HIW8"/>
<organism evidence="2">
    <name type="scientific">Fagus sylvatica</name>
    <name type="common">Beechnut</name>
    <dbReference type="NCBI Taxonomy" id="28930"/>
    <lineage>
        <taxon>Eukaryota</taxon>
        <taxon>Viridiplantae</taxon>
        <taxon>Streptophyta</taxon>
        <taxon>Embryophyta</taxon>
        <taxon>Tracheophyta</taxon>
        <taxon>Spermatophyta</taxon>
        <taxon>Magnoliopsida</taxon>
        <taxon>eudicotyledons</taxon>
        <taxon>Gunneridae</taxon>
        <taxon>Pentapetalae</taxon>
        <taxon>rosids</taxon>
        <taxon>fabids</taxon>
        <taxon>Fagales</taxon>
        <taxon>Fagaceae</taxon>
        <taxon>Fagus</taxon>
    </lineage>
</organism>
<sequence>MKSGVKADNIIRNLPFDGAYSTNTLGFAGGIWLLWRSDLVDVDVLSATEQEIHALIRVSSSSPWLLSAIYASPRFVDKCVLWDNLKLIADSHNLPWTVMGDFNEMISNDEKFGGNPVCRRRIRAYTESSMQHLARLNSDHCPLLLNLDLPPPSAANRPFRFQPMWLNHSDFPRIAKEAWHGKELRLGDAISEFSSLAQTWNKEVFRNIFANKRRLLARLLGIQKSLARHPSHHLLLLQDNLSIELNQILNLEEELWAIKARTNWLVSGKRNTSYFHVSTLVRRSSNRINGIKDGAGNWIFDKEVIKDLFTSRYKSLYQTDQVLCKLLPTPLLCWGVSLSTEETESLALPISDGEILNALNSMKPFKAPSPDGLHARFFQRFWMVVGDSVKIAVKGNFATGVMNPLLNQTLIALILKQKGLECFNHFRPISLCNTIYKVDSKLLVLRIKPFLLALISPFQTAFVTSRRGLDNVVIAQELIYSLGRKKGKMGFMVVKIDLEKAFDRLEWSFVRRVLIHFGFPPSIIKLILSCISSTSTSLLLNGGRLDSFFALRGLRQCNSLSLTYFFFAWNI</sequence>
<dbReference type="Gene3D" id="3.60.10.10">
    <property type="entry name" value="Endonuclease/exonuclease/phosphatase"/>
    <property type="match status" value="1"/>
</dbReference>
<protein>
    <recommendedName>
        <fullName evidence="1">Reverse transcriptase domain-containing protein</fullName>
    </recommendedName>
</protein>
<name>A0A2N9HIW8_FAGSY</name>
<dbReference type="PANTHER" id="PTHR46890:SF48">
    <property type="entry name" value="RNA-DIRECTED DNA POLYMERASE"/>
    <property type="match status" value="1"/>
</dbReference>
<dbReference type="InterPro" id="IPR036691">
    <property type="entry name" value="Endo/exonu/phosph_ase_sf"/>
</dbReference>
<gene>
    <name evidence="2" type="ORF">FSB_LOCUS39446</name>
</gene>
<evidence type="ECO:0000259" key="1">
    <source>
        <dbReference type="Pfam" id="PF00078"/>
    </source>
</evidence>
<dbReference type="SUPFAM" id="SSF56672">
    <property type="entry name" value="DNA/RNA polymerases"/>
    <property type="match status" value="1"/>
</dbReference>
<reference evidence="2" key="1">
    <citation type="submission" date="2018-02" db="EMBL/GenBank/DDBJ databases">
        <authorList>
            <person name="Cohen D.B."/>
            <person name="Kent A.D."/>
        </authorList>
    </citation>
    <scope>NUCLEOTIDE SEQUENCE</scope>
</reference>
<proteinExistence type="predicted"/>
<evidence type="ECO:0000313" key="2">
    <source>
        <dbReference type="EMBL" id="SPD11564.1"/>
    </source>
</evidence>
<dbReference type="Pfam" id="PF00078">
    <property type="entry name" value="RVT_1"/>
    <property type="match status" value="1"/>
</dbReference>
<accession>A0A2N9HIW8</accession>
<feature type="domain" description="Reverse transcriptase" evidence="1">
    <location>
        <begin position="423"/>
        <end position="563"/>
    </location>
</feature>
<dbReference type="EMBL" id="OIVN01003480">
    <property type="protein sequence ID" value="SPD11564.1"/>
    <property type="molecule type" value="Genomic_DNA"/>
</dbReference>
<dbReference type="InterPro" id="IPR052343">
    <property type="entry name" value="Retrotransposon-Effector_Assoc"/>
</dbReference>
<dbReference type="InterPro" id="IPR043502">
    <property type="entry name" value="DNA/RNA_pol_sf"/>
</dbReference>